<dbReference type="InterPro" id="IPR027417">
    <property type="entry name" value="P-loop_NTPase"/>
</dbReference>
<evidence type="ECO:0000256" key="1">
    <source>
        <dbReference type="ARBA" id="ARBA00004370"/>
    </source>
</evidence>
<dbReference type="PANTHER" id="PTHR24223:SF461">
    <property type="entry name" value="ATP-BINDING CASSETTE SUB-FAMILY C MEMBER SUR"/>
    <property type="match status" value="1"/>
</dbReference>
<gene>
    <name evidence="10" type="ORF">BLNAU_14291</name>
</gene>
<dbReference type="InterPro" id="IPR011527">
    <property type="entry name" value="ABC1_TM_dom"/>
</dbReference>
<evidence type="ECO:0000256" key="7">
    <source>
        <dbReference type="ARBA" id="ARBA00023136"/>
    </source>
</evidence>
<dbReference type="Gene3D" id="3.40.50.300">
    <property type="entry name" value="P-loop containing nucleotide triphosphate hydrolases"/>
    <property type="match status" value="2"/>
</dbReference>
<keyword evidence="6 8" id="KW-1133">Transmembrane helix</keyword>
<reference evidence="10 11" key="1">
    <citation type="journal article" date="2022" name="bioRxiv">
        <title>Genomics of Preaxostyla Flagellates Illuminates Evolutionary Transitions and the Path Towards Mitochondrial Loss.</title>
        <authorList>
            <person name="Novak L.V.F."/>
            <person name="Treitli S.C."/>
            <person name="Pyrih J."/>
            <person name="Halakuc P."/>
            <person name="Pipaliya S.V."/>
            <person name="Vacek V."/>
            <person name="Brzon O."/>
            <person name="Soukal P."/>
            <person name="Eme L."/>
            <person name="Dacks J.B."/>
            <person name="Karnkowska A."/>
            <person name="Elias M."/>
            <person name="Hampl V."/>
        </authorList>
    </citation>
    <scope>NUCLEOTIDE SEQUENCE [LARGE SCALE GENOMIC DNA]</scope>
    <source>
        <strain evidence="10">NAU3</strain>
        <tissue evidence="10">Gut</tissue>
    </source>
</reference>
<keyword evidence="5" id="KW-0067">ATP-binding</keyword>
<evidence type="ECO:0000256" key="2">
    <source>
        <dbReference type="ARBA" id="ARBA00022448"/>
    </source>
</evidence>
<dbReference type="Pfam" id="PF00664">
    <property type="entry name" value="ABC_membrane"/>
    <property type="match status" value="1"/>
</dbReference>
<sequence>MNITIAKGSLTMIVGEVGCGKSSLGEAIRGLTTTPFEGSSHSTSITTKNYWNTVRACPLESEIKIFAAEDETTIGEKGVNLCGGQKARIQPARAIYSDKDIYILDDPPSAVEAYGSLPRLRSGLQRHQPSVDVVEGEGWLDHSILVSHVLVEYWVKAMSRSACIRYNKLLDIVMDCPSSLFDTTPMGRLFNRFTGDIPQIDLFLFSQFLQVIGMWVGPIGQVVIVCVDMPWFLAIGLHILVLFMGLSLLSARVSQNLQRLESITRSPVLSHFSESVTGDG</sequence>
<keyword evidence="4" id="KW-0547">Nucleotide-binding</keyword>
<evidence type="ECO:0000256" key="8">
    <source>
        <dbReference type="SAM" id="Phobius"/>
    </source>
</evidence>
<keyword evidence="7 8" id="KW-0472">Membrane</keyword>
<accession>A0ABQ9XHF1</accession>
<feature type="domain" description="ABC transmembrane type-1" evidence="9">
    <location>
        <begin position="168"/>
        <end position="278"/>
    </location>
</feature>
<dbReference type="PROSITE" id="PS50929">
    <property type="entry name" value="ABC_TM1F"/>
    <property type="match status" value="1"/>
</dbReference>
<protein>
    <submittedName>
        <fullName evidence="10">Multidrug resistance-associated protein</fullName>
    </submittedName>
</protein>
<evidence type="ECO:0000256" key="4">
    <source>
        <dbReference type="ARBA" id="ARBA00022741"/>
    </source>
</evidence>
<feature type="transmembrane region" description="Helical" evidence="8">
    <location>
        <begin position="231"/>
        <end position="251"/>
    </location>
</feature>
<keyword evidence="3 8" id="KW-0812">Transmembrane</keyword>
<feature type="transmembrane region" description="Helical" evidence="8">
    <location>
        <begin position="202"/>
        <end position="225"/>
    </location>
</feature>
<name>A0ABQ9XHF1_9EUKA</name>
<dbReference type="InterPro" id="IPR036640">
    <property type="entry name" value="ABC1_TM_sf"/>
</dbReference>
<evidence type="ECO:0000313" key="10">
    <source>
        <dbReference type="EMBL" id="KAK2950762.1"/>
    </source>
</evidence>
<comment type="caution">
    <text evidence="10">The sequence shown here is derived from an EMBL/GenBank/DDBJ whole genome shotgun (WGS) entry which is preliminary data.</text>
</comment>
<evidence type="ECO:0000259" key="9">
    <source>
        <dbReference type="PROSITE" id="PS50929"/>
    </source>
</evidence>
<dbReference type="InterPro" id="IPR003593">
    <property type="entry name" value="AAA+_ATPase"/>
</dbReference>
<proteinExistence type="predicted"/>
<dbReference type="PANTHER" id="PTHR24223">
    <property type="entry name" value="ATP-BINDING CASSETTE SUB-FAMILY C"/>
    <property type="match status" value="1"/>
</dbReference>
<dbReference type="InterPro" id="IPR050173">
    <property type="entry name" value="ABC_transporter_C-like"/>
</dbReference>
<dbReference type="SUPFAM" id="SSF90123">
    <property type="entry name" value="ABC transporter transmembrane region"/>
    <property type="match status" value="1"/>
</dbReference>
<evidence type="ECO:0000256" key="6">
    <source>
        <dbReference type="ARBA" id="ARBA00022989"/>
    </source>
</evidence>
<keyword evidence="2" id="KW-0813">Transport</keyword>
<keyword evidence="11" id="KW-1185">Reference proteome</keyword>
<comment type="subcellular location">
    <subcellularLocation>
        <location evidence="1">Membrane</location>
    </subcellularLocation>
</comment>
<evidence type="ECO:0000313" key="11">
    <source>
        <dbReference type="Proteomes" id="UP001281761"/>
    </source>
</evidence>
<dbReference type="Proteomes" id="UP001281761">
    <property type="component" value="Unassembled WGS sequence"/>
</dbReference>
<dbReference type="SUPFAM" id="SSF52540">
    <property type="entry name" value="P-loop containing nucleoside triphosphate hydrolases"/>
    <property type="match status" value="1"/>
</dbReference>
<dbReference type="Gene3D" id="1.20.1560.10">
    <property type="entry name" value="ABC transporter type 1, transmembrane domain"/>
    <property type="match status" value="1"/>
</dbReference>
<evidence type="ECO:0000256" key="5">
    <source>
        <dbReference type="ARBA" id="ARBA00022840"/>
    </source>
</evidence>
<dbReference type="EMBL" id="JARBJD010000130">
    <property type="protein sequence ID" value="KAK2950762.1"/>
    <property type="molecule type" value="Genomic_DNA"/>
</dbReference>
<dbReference type="SMART" id="SM00382">
    <property type="entry name" value="AAA"/>
    <property type="match status" value="1"/>
</dbReference>
<organism evidence="10 11">
    <name type="scientific">Blattamonas nauphoetae</name>
    <dbReference type="NCBI Taxonomy" id="2049346"/>
    <lineage>
        <taxon>Eukaryota</taxon>
        <taxon>Metamonada</taxon>
        <taxon>Preaxostyla</taxon>
        <taxon>Oxymonadida</taxon>
        <taxon>Blattamonas</taxon>
    </lineage>
</organism>
<evidence type="ECO:0000256" key="3">
    <source>
        <dbReference type="ARBA" id="ARBA00022692"/>
    </source>
</evidence>